<keyword evidence="2" id="KW-1185">Reference proteome</keyword>
<accession>A0A4Y7JK76</accession>
<proteinExistence type="predicted"/>
<gene>
    <name evidence="1" type="ORF">C5167_022910</name>
</gene>
<evidence type="ECO:0000313" key="1">
    <source>
        <dbReference type="EMBL" id="RZC61157.1"/>
    </source>
</evidence>
<dbReference type="Proteomes" id="UP000316621">
    <property type="component" value="Chromosome 5"/>
</dbReference>
<organism evidence="1 2">
    <name type="scientific">Papaver somniferum</name>
    <name type="common">Opium poppy</name>
    <dbReference type="NCBI Taxonomy" id="3469"/>
    <lineage>
        <taxon>Eukaryota</taxon>
        <taxon>Viridiplantae</taxon>
        <taxon>Streptophyta</taxon>
        <taxon>Embryophyta</taxon>
        <taxon>Tracheophyta</taxon>
        <taxon>Spermatophyta</taxon>
        <taxon>Magnoliopsida</taxon>
        <taxon>Ranunculales</taxon>
        <taxon>Papaveraceae</taxon>
        <taxon>Papaveroideae</taxon>
        <taxon>Papaver</taxon>
    </lineage>
</organism>
<evidence type="ECO:0000313" key="2">
    <source>
        <dbReference type="Proteomes" id="UP000316621"/>
    </source>
</evidence>
<dbReference type="Gramene" id="RZC61157">
    <property type="protein sequence ID" value="RZC61157"/>
    <property type="gene ID" value="C5167_022910"/>
</dbReference>
<sequence>MYTEKDIPVMGRISQSCNGIPVMVIAGILCGEFLRELYRMFFMEQSHIVAATAT</sequence>
<protein>
    <submittedName>
        <fullName evidence="1">Uncharacterized protein</fullName>
    </submittedName>
</protein>
<reference evidence="1 2" key="1">
    <citation type="journal article" date="2018" name="Science">
        <title>The opium poppy genome and morphinan production.</title>
        <authorList>
            <person name="Guo L."/>
            <person name="Winzer T."/>
            <person name="Yang X."/>
            <person name="Li Y."/>
            <person name="Ning Z."/>
            <person name="He Z."/>
            <person name="Teodor R."/>
            <person name="Lu Y."/>
            <person name="Bowser T.A."/>
            <person name="Graham I.A."/>
            <person name="Ye K."/>
        </authorList>
    </citation>
    <scope>NUCLEOTIDE SEQUENCE [LARGE SCALE GENOMIC DNA]</scope>
    <source>
        <strain evidence="2">cv. HN1</strain>
        <tissue evidence="1">Leaves</tissue>
    </source>
</reference>
<name>A0A4Y7JK76_PAPSO</name>
<dbReference type="EMBL" id="CM010719">
    <property type="protein sequence ID" value="RZC61157.1"/>
    <property type="molecule type" value="Genomic_DNA"/>
</dbReference>
<dbReference type="AlphaFoldDB" id="A0A4Y7JK76"/>